<evidence type="ECO:0000256" key="1">
    <source>
        <dbReference type="SAM" id="MobiDB-lite"/>
    </source>
</evidence>
<feature type="compositionally biased region" description="Basic and acidic residues" evidence="1">
    <location>
        <begin position="120"/>
        <end position="129"/>
    </location>
</feature>
<name>A0ABY6DHT7_9RHOB</name>
<feature type="domain" description="HTH merR-type" evidence="2">
    <location>
        <begin position="10"/>
        <end position="78"/>
    </location>
</feature>
<feature type="region of interest" description="Disordered" evidence="1">
    <location>
        <begin position="120"/>
        <end position="360"/>
    </location>
</feature>
<accession>A0ABY6DHT7</accession>
<dbReference type="SMART" id="SM00422">
    <property type="entry name" value="HTH_MERR"/>
    <property type="match status" value="1"/>
</dbReference>
<gene>
    <name evidence="3" type="ORF">N7U68_01430</name>
</gene>
<feature type="compositionally biased region" description="Acidic residues" evidence="1">
    <location>
        <begin position="270"/>
        <end position="279"/>
    </location>
</feature>
<dbReference type="SUPFAM" id="SSF46955">
    <property type="entry name" value="Putative DNA-binding domain"/>
    <property type="match status" value="1"/>
</dbReference>
<proteinExistence type="predicted"/>
<dbReference type="Proteomes" id="UP001064087">
    <property type="component" value="Chromosome"/>
</dbReference>
<dbReference type="CDD" id="cd04765">
    <property type="entry name" value="HTH_MlrA-like_sg2"/>
    <property type="match status" value="1"/>
</dbReference>
<evidence type="ECO:0000313" key="3">
    <source>
        <dbReference type="EMBL" id="UXX83375.1"/>
    </source>
</evidence>
<feature type="compositionally biased region" description="Polar residues" evidence="1">
    <location>
        <begin position="131"/>
        <end position="151"/>
    </location>
</feature>
<dbReference type="Gene3D" id="1.10.1660.10">
    <property type="match status" value="1"/>
</dbReference>
<reference evidence="3" key="1">
    <citation type="submission" date="2022-10" db="EMBL/GenBank/DDBJ databases">
        <title>Roseovarius pelagicus sp. nov., isolated from Arctic seawater.</title>
        <authorList>
            <person name="Hong Y.W."/>
            <person name="Hwang C.Y."/>
        </authorList>
    </citation>
    <scope>NUCLEOTIDE SEQUENCE</scope>
    <source>
        <strain evidence="3">HL-MP18</strain>
    </source>
</reference>
<dbReference type="InterPro" id="IPR009061">
    <property type="entry name" value="DNA-bd_dom_put_sf"/>
</dbReference>
<dbReference type="RefSeq" id="WP_263047994.1">
    <property type="nucleotide sequence ID" value="NZ_CP106738.1"/>
</dbReference>
<protein>
    <submittedName>
        <fullName evidence="3">MerR family transcriptional regulator</fullName>
    </submittedName>
</protein>
<feature type="compositionally biased region" description="Polar residues" evidence="1">
    <location>
        <begin position="295"/>
        <end position="310"/>
    </location>
</feature>
<evidence type="ECO:0000259" key="2">
    <source>
        <dbReference type="PROSITE" id="PS50937"/>
    </source>
</evidence>
<feature type="compositionally biased region" description="Low complexity" evidence="1">
    <location>
        <begin position="167"/>
        <end position="176"/>
    </location>
</feature>
<dbReference type="InterPro" id="IPR000551">
    <property type="entry name" value="MerR-type_HTH_dom"/>
</dbReference>
<evidence type="ECO:0000313" key="4">
    <source>
        <dbReference type="Proteomes" id="UP001064087"/>
    </source>
</evidence>
<dbReference type="Pfam" id="PF13411">
    <property type="entry name" value="MerR_1"/>
    <property type="match status" value="1"/>
</dbReference>
<keyword evidence="4" id="KW-1185">Reference proteome</keyword>
<dbReference type="EMBL" id="CP106738">
    <property type="protein sequence ID" value="UXX83375.1"/>
    <property type="molecule type" value="Genomic_DNA"/>
</dbReference>
<organism evidence="3 4">
    <name type="scientific">Roseovarius pelagicus</name>
    <dbReference type="NCBI Taxonomy" id="2980108"/>
    <lineage>
        <taxon>Bacteria</taxon>
        <taxon>Pseudomonadati</taxon>
        <taxon>Pseudomonadota</taxon>
        <taxon>Alphaproteobacteria</taxon>
        <taxon>Rhodobacterales</taxon>
        <taxon>Roseobacteraceae</taxon>
        <taxon>Roseovarius</taxon>
    </lineage>
</organism>
<sequence length="396" mass="41473">MAKSADAFRTISEVADWLGIPAHVLRFWESKFTQVKPVKRAGGRRYYRPADMQLLGGIRKLLHEDGMTIKGVQKILREQGVKEVSALSPLLDANADDGQEISGIALDVPDNEAEPKGKVLNFERDKPQEETAPTTSDSAGANTTEPDTSTEPAASADTDVPPPPAPDTAEPTVAADSTEPQEEHTSSGISTDADTPAATVPPEQTPVTPSGGTHGMPSFLKKSLEERGADADDVQTEGGAKPENDSPDAPEVVENAGAPQHDDDSATADTNDDVPDEPDATATKAETKPEPAPTHEQSQAEPEQATTDETAMSEPAQDPEPEAVPEPVSSDTPEAPRATPISTPSDPEDDELQHTPSALSALAALPRATPAQAAALSALADRLRALHTSPPSGTQS</sequence>
<dbReference type="PROSITE" id="PS50937">
    <property type="entry name" value="HTH_MERR_2"/>
    <property type="match status" value="1"/>
</dbReference>